<keyword evidence="5" id="KW-0999">Mitochondrion inner membrane</keyword>
<evidence type="ECO:0000256" key="2">
    <source>
        <dbReference type="ARBA" id="ARBA00010524"/>
    </source>
</evidence>
<evidence type="ECO:0000256" key="5">
    <source>
        <dbReference type="ARBA" id="ARBA00022792"/>
    </source>
</evidence>
<protein>
    <recommendedName>
        <fullName evidence="13">Tafazzin family protein</fullName>
    </recommendedName>
</protein>
<keyword evidence="7" id="KW-0496">Mitochondrion</keyword>
<keyword evidence="3" id="KW-0808">Transferase</keyword>
<evidence type="ECO:0000256" key="8">
    <source>
        <dbReference type="ARBA" id="ARBA00023136"/>
    </source>
</evidence>
<evidence type="ECO:0000256" key="7">
    <source>
        <dbReference type="ARBA" id="ARBA00023128"/>
    </source>
</evidence>
<evidence type="ECO:0000256" key="3">
    <source>
        <dbReference type="ARBA" id="ARBA00022679"/>
    </source>
</evidence>
<dbReference type="Proteomes" id="UP000030758">
    <property type="component" value="Unassembled WGS sequence"/>
</dbReference>
<sequence>MRAPCGSSLTSVGVICAVGALSKIWLSWMNKLEVHHMNILIDCLRSGAPLITVSNHHSCIDEPVLWGVLPWSFYFRRPPIVRWVMAAKEIVFTNPLYSAFFSFGRCVPIVRGMGVYQTGVDRCLDVLNNNGWVHIFPEGRVNFSRAPMRLKWGVGRLVNEATRVPTVLPIWHSGMEKVLPENACVPRILKKVLVYFGKPIDCSVFEKVRASNSSRVTFRILHGLAAMKHQLFQESKRIKSTDIVHTELYNLQKFAENLYHSSAT</sequence>
<evidence type="ECO:0000256" key="9">
    <source>
        <dbReference type="ARBA" id="ARBA00023315"/>
    </source>
</evidence>
<dbReference type="EMBL" id="KL367601">
    <property type="protein sequence ID" value="KFD62149.1"/>
    <property type="molecule type" value="Genomic_DNA"/>
</dbReference>
<evidence type="ECO:0000256" key="1">
    <source>
        <dbReference type="ARBA" id="ARBA00004137"/>
    </source>
</evidence>
<comment type="catalytic activity">
    <reaction evidence="12">
        <text>1,2-di-(9Z-octadecenoyl)-sn-glycero-3-phosphocholine + 1-hexadecanoyl-sn-glycero-3-phosphocholine = 1-hexadecanoyl-2-(9Z-octadecenoyl)-sn-glycero-3-phosphocholine + 1-(9Z-octadecenoyl)-sn-glycero-3-phosphocholine</text>
        <dbReference type="Rhea" id="RHEA:43816"/>
        <dbReference type="ChEBI" id="CHEBI:28610"/>
        <dbReference type="ChEBI" id="CHEBI:72998"/>
        <dbReference type="ChEBI" id="CHEBI:73001"/>
        <dbReference type="ChEBI" id="CHEBI:74669"/>
    </reaction>
    <physiologicalReaction direction="left-to-right" evidence="12">
        <dbReference type="Rhea" id="RHEA:43817"/>
    </physiologicalReaction>
    <physiologicalReaction direction="right-to-left" evidence="12">
        <dbReference type="Rhea" id="RHEA:43818"/>
    </physiologicalReaction>
</comment>
<evidence type="ECO:0000313" key="15">
    <source>
        <dbReference type="EMBL" id="KFD62149.1"/>
    </source>
</evidence>
<dbReference type="InterPro" id="IPR002123">
    <property type="entry name" value="Plipid/glycerol_acylTrfase"/>
</dbReference>
<dbReference type="GO" id="GO:0005741">
    <property type="term" value="C:mitochondrial outer membrane"/>
    <property type="evidence" value="ECO:0007669"/>
    <property type="project" value="UniProtKB-SubCell"/>
</dbReference>
<evidence type="ECO:0000256" key="6">
    <source>
        <dbReference type="ARBA" id="ARBA00023098"/>
    </source>
</evidence>
<dbReference type="PRINTS" id="PR00979">
    <property type="entry name" value="TAFAZZIN"/>
</dbReference>
<comment type="catalytic activity">
    <reaction evidence="11">
        <text>1'-[1,2-diacyl-sn-glycero-3-phospho],3'-[1-acyl-sn-glycero-3-phospho]-glycerol + a 1,2-diacyl-sn-glycero-3-phosphocholine = a cardiolipin + a 1-acyl-sn-glycero-3-phosphocholine</text>
        <dbReference type="Rhea" id="RHEA:33731"/>
        <dbReference type="ChEBI" id="CHEBI:57643"/>
        <dbReference type="ChEBI" id="CHEBI:58168"/>
        <dbReference type="ChEBI" id="CHEBI:62237"/>
        <dbReference type="ChEBI" id="CHEBI:64743"/>
    </reaction>
    <physiologicalReaction direction="left-to-right" evidence="11">
        <dbReference type="Rhea" id="RHEA:33732"/>
    </physiologicalReaction>
    <physiologicalReaction direction="right-to-left" evidence="11">
        <dbReference type="Rhea" id="RHEA:33733"/>
    </physiologicalReaction>
</comment>
<keyword evidence="8" id="KW-0472">Membrane</keyword>
<feature type="domain" description="Phospholipid/glycerol acyltransferase" evidence="14">
    <location>
        <begin position="50"/>
        <end position="175"/>
    </location>
</feature>
<feature type="non-terminal residue" evidence="15">
    <location>
        <position position="264"/>
    </location>
</feature>
<keyword evidence="4" id="KW-1000">Mitochondrion outer membrane</keyword>
<dbReference type="GO" id="GO:0047184">
    <property type="term" value="F:1-acylglycerophosphocholine O-acyltransferase activity"/>
    <property type="evidence" value="ECO:0007669"/>
    <property type="project" value="TreeGrafter"/>
</dbReference>
<evidence type="ECO:0000256" key="4">
    <source>
        <dbReference type="ARBA" id="ARBA00022787"/>
    </source>
</evidence>
<dbReference type="GO" id="GO:0035965">
    <property type="term" value="P:cardiolipin acyl-chain remodeling"/>
    <property type="evidence" value="ECO:0007669"/>
    <property type="project" value="TreeGrafter"/>
</dbReference>
<reference evidence="15" key="1">
    <citation type="journal article" date="2014" name="Nat. Genet.">
        <title>Genome and transcriptome of the porcine whipworm Trichuris suis.</title>
        <authorList>
            <person name="Jex A.R."/>
            <person name="Nejsum P."/>
            <person name="Schwarz E.M."/>
            <person name="Hu L."/>
            <person name="Young N.D."/>
            <person name="Hall R.S."/>
            <person name="Korhonen P.K."/>
            <person name="Liao S."/>
            <person name="Thamsborg S."/>
            <person name="Xia J."/>
            <person name="Xu P."/>
            <person name="Wang S."/>
            <person name="Scheerlinck J.P."/>
            <person name="Hofmann A."/>
            <person name="Sternberg P.W."/>
            <person name="Wang J."/>
            <person name="Gasser R.B."/>
        </authorList>
    </citation>
    <scope>NUCLEOTIDE SEQUENCE [LARGE SCALE GENOMIC DNA]</scope>
    <source>
        <strain evidence="15">DCEP-RM93F</strain>
    </source>
</reference>
<dbReference type="PANTHER" id="PTHR12497:SF0">
    <property type="entry name" value="TAFAZZIN"/>
    <property type="match status" value="1"/>
</dbReference>
<comment type="similarity">
    <text evidence="2 13">Belongs to the taffazin family.</text>
</comment>
<dbReference type="GO" id="GO:0005743">
    <property type="term" value="C:mitochondrial inner membrane"/>
    <property type="evidence" value="ECO:0007669"/>
    <property type="project" value="UniProtKB-SubCell"/>
</dbReference>
<dbReference type="GO" id="GO:0007007">
    <property type="term" value="P:inner mitochondrial membrane organization"/>
    <property type="evidence" value="ECO:0007669"/>
    <property type="project" value="TreeGrafter"/>
</dbReference>
<dbReference type="InterPro" id="IPR000872">
    <property type="entry name" value="Tafazzin"/>
</dbReference>
<keyword evidence="6" id="KW-0443">Lipid metabolism</keyword>
<accession>A0A085MY53</accession>
<organism evidence="15">
    <name type="scientific">Trichuris suis</name>
    <name type="common">pig whipworm</name>
    <dbReference type="NCBI Taxonomy" id="68888"/>
    <lineage>
        <taxon>Eukaryota</taxon>
        <taxon>Metazoa</taxon>
        <taxon>Ecdysozoa</taxon>
        <taxon>Nematoda</taxon>
        <taxon>Enoplea</taxon>
        <taxon>Dorylaimia</taxon>
        <taxon>Trichinellida</taxon>
        <taxon>Trichuridae</taxon>
        <taxon>Trichuris</taxon>
    </lineage>
</organism>
<evidence type="ECO:0000256" key="11">
    <source>
        <dbReference type="ARBA" id="ARBA00047906"/>
    </source>
</evidence>
<dbReference type="SUPFAM" id="SSF69593">
    <property type="entry name" value="Glycerol-3-phosphate (1)-acyltransferase"/>
    <property type="match status" value="1"/>
</dbReference>
<dbReference type="Pfam" id="PF01553">
    <property type="entry name" value="Acyltransferase"/>
    <property type="match status" value="1"/>
</dbReference>
<evidence type="ECO:0000259" key="14">
    <source>
        <dbReference type="SMART" id="SM00563"/>
    </source>
</evidence>
<dbReference type="CDD" id="cd07989">
    <property type="entry name" value="LPLAT_AGPAT-like"/>
    <property type="match status" value="1"/>
</dbReference>
<proteinExistence type="inferred from homology"/>
<dbReference type="PANTHER" id="PTHR12497">
    <property type="entry name" value="TAZ PROTEIN TAFAZZIN"/>
    <property type="match status" value="1"/>
</dbReference>
<comment type="subcellular location">
    <subcellularLocation>
        <location evidence="1">Mitochondrion inner membrane</location>
        <topology evidence="1">Peripheral membrane protein</topology>
        <orientation evidence="1">Intermembrane side</orientation>
    </subcellularLocation>
    <subcellularLocation>
        <location evidence="10">Mitochondrion outer membrane</location>
        <topology evidence="10">Peripheral membrane protein</topology>
        <orientation evidence="10">Intermembrane side</orientation>
    </subcellularLocation>
</comment>
<name>A0A085MY53_9BILA</name>
<evidence type="ECO:0000256" key="12">
    <source>
        <dbReference type="ARBA" id="ARBA00049543"/>
    </source>
</evidence>
<dbReference type="SMART" id="SM00563">
    <property type="entry name" value="PlsC"/>
    <property type="match status" value="1"/>
</dbReference>
<dbReference type="AlphaFoldDB" id="A0A085MY53"/>
<evidence type="ECO:0000256" key="10">
    <source>
        <dbReference type="ARBA" id="ARBA00024323"/>
    </source>
</evidence>
<evidence type="ECO:0000256" key="13">
    <source>
        <dbReference type="RuleBase" id="RU365062"/>
    </source>
</evidence>
<keyword evidence="9" id="KW-0012">Acyltransferase</keyword>
<gene>
    <name evidence="15" type="ORF">M514_10001</name>
</gene>